<comment type="subcellular location">
    <subcellularLocation>
        <location evidence="2">Cytoplasm</location>
    </subcellularLocation>
    <subcellularLocation>
        <location evidence="1">Nucleus</location>
    </subcellularLocation>
</comment>
<name>A0AA39K3J2_9AGAR</name>
<evidence type="ECO:0000256" key="8">
    <source>
        <dbReference type="SAM" id="MobiDB-lite"/>
    </source>
</evidence>
<evidence type="ECO:0000256" key="5">
    <source>
        <dbReference type="ARBA" id="ARBA00022490"/>
    </source>
</evidence>
<feature type="domain" description="PSMD12/CSN4-like N-terminal" evidence="10">
    <location>
        <begin position="10"/>
        <end position="223"/>
    </location>
</feature>
<evidence type="ECO:0000256" key="2">
    <source>
        <dbReference type="ARBA" id="ARBA00004496"/>
    </source>
</evidence>
<dbReference type="InterPro" id="IPR000717">
    <property type="entry name" value="PCI_dom"/>
</dbReference>
<dbReference type="AlphaFoldDB" id="A0AA39K3J2"/>
<dbReference type="Proteomes" id="UP001175226">
    <property type="component" value="Unassembled WGS sequence"/>
</dbReference>
<comment type="similarity">
    <text evidence="3">Belongs to the CSN4 family.</text>
</comment>
<protein>
    <recommendedName>
        <fullName evidence="4">COP9 signalosome complex subunit 4</fullName>
    </recommendedName>
</protein>
<evidence type="ECO:0000256" key="1">
    <source>
        <dbReference type="ARBA" id="ARBA00004123"/>
    </source>
</evidence>
<evidence type="ECO:0000313" key="12">
    <source>
        <dbReference type="Proteomes" id="UP001175226"/>
    </source>
</evidence>
<organism evidence="11 12">
    <name type="scientific">Armillaria borealis</name>
    <dbReference type="NCBI Taxonomy" id="47425"/>
    <lineage>
        <taxon>Eukaryota</taxon>
        <taxon>Fungi</taxon>
        <taxon>Dikarya</taxon>
        <taxon>Basidiomycota</taxon>
        <taxon>Agaricomycotina</taxon>
        <taxon>Agaricomycetes</taxon>
        <taxon>Agaricomycetidae</taxon>
        <taxon>Agaricales</taxon>
        <taxon>Marasmiineae</taxon>
        <taxon>Physalacriaceae</taxon>
        <taxon>Armillaria</taxon>
    </lineage>
</organism>
<dbReference type="Pfam" id="PF22241">
    <property type="entry name" value="PSMD12-CSN4_N"/>
    <property type="match status" value="1"/>
</dbReference>
<gene>
    <name evidence="11" type="ORF">EV421DRAFT_1700518</name>
</gene>
<keyword evidence="6" id="KW-0736">Signalosome</keyword>
<reference evidence="11" key="1">
    <citation type="submission" date="2023-06" db="EMBL/GenBank/DDBJ databases">
        <authorList>
            <consortium name="Lawrence Berkeley National Laboratory"/>
            <person name="Ahrendt S."/>
            <person name="Sahu N."/>
            <person name="Indic B."/>
            <person name="Wong-Bajracharya J."/>
            <person name="Merenyi Z."/>
            <person name="Ke H.-M."/>
            <person name="Monk M."/>
            <person name="Kocsube S."/>
            <person name="Drula E."/>
            <person name="Lipzen A."/>
            <person name="Balint B."/>
            <person name="Henrissat B."/>
            <person name="Andreopoulos B."/>
            <person name="Martin F.M."/>
            <person name="Harder C.B."/>
            <person name="Rigling D."/>
            <person name="Ford K.L."/>
            <person name="Foster G.D."/>
            <person name="Pangilinan J."/>
            <person name="Papanicolaou A."/>
            <person name="Barry K."/>
            <person name="LaButti K."/>
            <person name="Viragh M."/>
            <person name="Koriabine M."/>
            <person name="Yan M."/>
            <person name="Riley R."/>
            <person name="Champramary S."/>
            <person name="Plett K.L."/>
            <person name="Tsai I.J."/>
            <person name="Slot J."/>
            <person name="Sipos G."/>
            <person name="Plett J."/>
            <person name="Nagy L.G."/>
            <person name="Grigoriev I.V."/>
        </authorList>
    </citation>
    <scope>NUCLEOTIDE SEQUENCE</scope>
    <source>
        <strain evidence="11">FPL87.14</strain>
    </source>
</reference>
<evidence type="ECO:0000256" key="7">
    <source>
        <dbReference type="ARBA" id="ARBA00023242"/>
    </source>
</evidence>
<evidence type="ECO:0000256" key="4">
    <source>
        <dbReference type="ARBA" id="ARBA00014881"/>
    </source>
</evidence>
<keyword evidence="12" id="KW-1185">Reference proteome</keyword>
<dbReference type="GO" id="GO:0008180">
    <property type="term" value="C:COP9 signalosome"/>
    <property type="evidence" value="ECO:0007669"/>
    <property type="project" value="UniProtKB-KW"/>
</dbReference>
<comment type="caution">
    <text evidence="11">The sequence shown here is derived from an EMBL/GenBank/DDBJ whole genome shotgun (WGS) entry which is preliminary data.</text>
</comment>
<feature type="compositionally biased region" description="Low complexity" evidence="8">
    <location>
        <begin position="315"/>
        <end position="325"/>
    </location>
</feature>
<feature type="domain" description="PCI" evidence="9">
    <location>
        <begin position="325"/>
        <end position="388"/>
    </location>
</feature>
<keyword evidence="5" id="KW-0963">Cytoplasm</keyword>
<dbReference type="InterPro" id="IPR040134">
    <property type="entry name" value="PSMD12/CSN4"/>
</dbReference>
<evidence type="ECO:0000256" key="6">
    <source>
        <dbReference type="ARBA" id="ARBA00022790"/>
    </source>
</evidence>
<dbReference type="Pfam" id="PF01399">
    <property type="entry name" value="PCI"/>
    <property type="match status" value="1"/>
</dbReference>
<dbReference type="InterPro" id="IPR036390">
    <property type="entry name" value="WH_DNA-bd_sf"/>
</dbReference>
<proteinExistence type="inferred from homology"/>
<dbReference type="PANTHER" id="PTHR10855">
    <property type="entry name" value="26S PROTEASOME NON-ATPASE REGULATORY SUBUNIT 12/COP9 SIGNALOSOME COMPLEX SUBUNIT 4"/>
    <property type="match status" value="1"/>
</dbReference>
<dbReference type="EMBL" id="JAUEPT010000003">
    <property type="protein sequence ID" value="KAK0453683.1"/>
    <property type="molecule type" value="Genomic_DNA"/>
</dbReference>
<sequence>MEGKLAVIASLGQKDKAPALSSLLQEIVSTQNQPSFTADLHTFVESVVNQDNLLIGRQILTDVVKALTLASNGNHDIRKNAVEDTLAVVLPKIVSYEEQVCLRDHVIALRFQLADLLEEEEEWSSAARVLMSVYNESGQRSFTDSDRLSGYVRIVRLLLEEEDSVQAETYFNRAQLVVHSTNDKETLLQFKLCQARISDYGRKFLEAASRYHELSYVGEIDEDERRQMLVAAVTCAVLAPAGPNRSRVLASLYRDERTSELPTYNILSKMFLDHILRPTEVKEFEGTLKPHQLAKIAISSNDRLASSSHDDTDDTTTSSRTGPSTVLDRAVMEHNVLASSKIYNNITFRGLGALLDLTPGAAENMARKMIEQGRLRGSIDQVDKLIWFEGNREEDDAQGKAGGLGDVEEAEDTGAPFTKRWDTQIRLTAANVESIVQHLTDKGLIKIQVA</sequence>
<dbReference type="SUPFAM" id="SSF46785">
    <property type="entry name" value="Winged helix' DNA-binding domain"/>
    <property type="match status" value="1"/>
</dbReference>
<dbReference type="PANTHER" id="PTHR10855:SF2">
    <property type="entry name" value="COP9 SIGNALOSOME COMPLEX SUBUNIT 4"/>
    <property type="match status" value="1"/>
</dbReference>
<dbReference type="Gene3D" id="1.10.10.10">
    <property type="entry name" value="Winged helix-like DNA-binding domain superfamily/Winged helix DNA-binding domain"/>
    <property type="match status" value="1"/>
</dbReference>
<evidence type="ECO:0000313" key="11">
    <source>
        <dbReference type="EMBL" id="KAK0453683.1"/>
    </source>
</evidence>
<feature type="region of interest" description="Disordered" evidence="8">
    <location>
        <begin position="304"/>
        <end position="326"/>
    </location>
</feature>
<dbReference type="InterPro" id="IPR036388">
    <property type="entry name" value="WH-like_DNA-bd_sf"/>
</dbReference>
<evidence type="ECO:0000259" key="10">
    <source>
        <dbReference type="Pfam" id="PF22241"/>
    </source>
</evidence>
<evidence type="ECO:0000259" key="9">
    <source>
        <dbReference type="Pfam" id="PF01399"/>
    </source>
</evidence>
<dbReference type="GO" id="GO:0005829">
    <property type="term" value="C:cytosol"/>
    <property type="evidence" value="ECO:0007669"/>
    <property type="project" value="TreeGrafter"/>
</dbReference>
<dbReference type="InterPro" id="IPR054559">
    <property type="entry name" value="PSMD12-CSN4-like_N"/>
</dbReference>
<accession>A0AA39K3J2</accession>
<evidence type="ECO:0000256" key="3">
    <source>
        <dbReference type="ARBA" id="ARBA00010417"/>
    </source>
</evidence>
<keyword evidence="7" id="KW-0539">Nucleus</keyword>